<evidence type="ECO:0000256" key="5">
    <source>
        <dbReference type="ARBA" id="ARBA00022528"/>
    </source>
</evidence>
<dbReference type="GeneID" id="129923327"/>
<dbReference type="GO" id="GO:0005525">
    <property type="term" value="F:GTP binding"/>
    <property type="evidence" value="ECO:0007669"/>
    <property type="project" value="UniProtKB-KW"/>
</dbReference>
<dbReference type="PANTHER" id="PTHR10903">
    <property type="entry name" value="GTPASE, IMAP FAMILY MEMBER-RELATED"/>
    <property type="match status" value="1"/>
</dbReference>
<evidence type="ECO:0000256" key="6">
    <source>
        <dbReference type="ARBA" id="ARBA00022640"/>
    </source>
</evidence>
<evidence type="ECO:0000256" key="15">
    <source>
        <dbReference type="ARBA" id="ARBA00023134"/>
    </source>
</evidence>
<keyword evidence="16 18" id="KW-0472">Membrane</keyword>
<evidence type="ECO:0000256" key="7">
    <source>
        <dbReference type="ARBA" id="ARBA00022692"/>
    </source>
</evidence>
<evidence type="ECO:0000313" key="20">
    <source>
        <dbReference type="Proteomes" id="UP001165740"/>
    </source>
</evidence>
<dbReference type="RefSeq" id="XP_055869662.1">
    <property type="nucleotide sequence ID" value="XM_056013687.1"/>
</dbReference>
<keyword evidence="9" id="KW-0547">Nucleotide-binding</keyword>
<keyword evidence="12" id="KW-0460">Magnesium</keyword>
<evidence type="ECO:0000256" key="11">
    <source>
        <dbReference type="ARBA" id="ARBA00022805"/>
    </source>
</evidence>
<dbReference type="OrthoDB" id="6095869at2759"/>
<feature type="domain" description="AIG1-type G" evidence="19">
    <location>
        <begin position="37"/>
        <end position="196"/>
    </location>
</feature>
<dbReference type="PANTHER" id="PTHR10903:SF135">
    <property type="entry name" value="TRANSLOCASE OF CHLOROPLAST 120, CHLOROPLASTIC-RELATED"/>
    <property type="match status" value="1"/>
</dbReference>
<evidence type="ECO:0000256" key="17">
    <source>
        <dbReference type="ARBA" id="ARBA00024013"/>
    </source>
</evidence>
<dbReference type="AlphaFoldDB" id="A0A9W2Z417"/>
<sequence>MKSVATKYYYSNKKRILLVGREGNGKRSVVKSLKSISDEYNDIEAIATQGVGDCKEDRQENILAVINRVQATIQNTAEGFDALVLVLKYGVRFTKQEKDAVEMVKLMFGDHVFRSHVTIIMTYGDLFETDSDEDGTTFESWCREQTGDIQRLFEEVGHRIVLMDNKSREKQITQARNIQRCVQLIGKKYTTEDFRNAEEGQRVLIARENARENARNSPEPKDHTVINGNIVVSFLTMWICLMLFIISYSAILGLVWIALLLLGILFVHLQVRKGLMVIGRPNKYVAGISVVVCILYVIKTTTTKSMNKLEAT</sequence>
<evidence type="ECO:0000256" key="2">
    <source>
        <dbReference type="ARBA" id="ARBA00004167"/>
    </source>
</evidence>
<keyword evidence="6" id="KW-0934">Plastid</keyword>
<dbReference type="GO" id="GO:0016020">
    <property type="term" value="C:membrane"/>
    <property type="evidence" value="ECO:0007669"/>
    <property type="project" value="UniProtKB-SubCell"/>
</dbReference>
<feature type="transmembrane region" description="Helical" evidence="18">
    <location>
        <begin position="281"/>
        <end position="298"/>
    </location>
</feature>
<evidence type="ECO:0000256" key="4">
    <source>
        <dbReference type="ARBA" id="ARBA00022448"/>
    </source>
</evidence>
<keyword evidence="13" id="KW-0653">Protein transport</keyword>
<dbReference type="Gene3D" id="3.40.50.300">
    <property type="entry name" value="P-loop containing nucleotide triphosphate hydrolases"/>
    <property type="match status" value="1"/>
</dbReference>
<evidence type="ECO:0000256" key="1">
    <source>
        <dbReference type="ARBA" id="ARBA00001946"/>
    </source>
</evidence>
<feature type="transmembrane region" description="Helical" evidence="18">
    <location>
        <begin position="251"/>
        <end position="269"/>
    </location>
</feature>
<evidence type="ECO:0000256" key="9">
    <source>
        <dbReference type="ARBA" id="ARBA00022741"/>
    </source>
</evidence>
<evidence type="ECO:0000313" key="21">
    <source>
        <dbReference type="RefSeq" id="XP_055869662.1"/>
    </source>
</evidence>
<dbReference type="InterPro" id="IPR027417">
    <property type="entry name" value="P-loop_NTPase"/>
</dbReference>
<keyword evidence="10" id="KW-0378">Hydrolase</keyword>
<organism evidence="20 21">
    <name type="scientific">Biomphalaria glabrata</name>
    <name type="common">Bloodfluke planorb</name>
    <name type="synonym">Freshwater snail</name>
    <dbReference type="NCBI Taxonomy" id="6526"/>
    <lineage>
        <taxon>Eukaryota</taxon>
        <taxon>Metazoa</taxon>
        <taxon>Spiralia</taxon>
        <taxon>Lophotrochozoa</taxon>
        <taxon>Mollusca</taxon>
        <taxon>Gastropoda</taxon>
        <taxon>Heterobranchia</taxon>
        <taxon>Euthyneura</taxon>
        <taxon>Panpulmonata</taxon>
        <taxon>Hygrophila</taxon>
        <taxon>Lymnaeoidea</taxon>
        <taxon>Planorbidae</taxon>
        <taxon>Biomphalaria</taxon>
    </lineage>
</organism>
<evidence type="ECO:0000256" key="10">
    <source>
        <dbReference type="ARBA" id="ARBA00022801"/>
    </source>
</evidence>
<evidence type="ECO:0000256" key="14">
    <source>
        <dbReference type="ARBA" id="ARBA00022989"/>
    </source>
</evidence>
<accession>A0A9W2Z417</accession>
<evidence type="ECO:0000256" key="16">
    <source>
        <dbReference type="ARBA" id="ARBA00023136"/>
    </source>
</evidence>
<evidence type="ECO:0000256" key="3">
    <source>
        <dbReference type="ARBA" id="ARBA00008535"/>
    </source>
</evidence>
<evidence type="ECO:0000256" key="8">
    <source>
        <dbReference type="ARBA" id="ARBA00022723"/>
    </source>
</evidence>
<gene>
    <name evidence="21" type="primary">LOC129923327</name>
</gene>
<evidence type="ECO:0000256" key="18">
    <source>
        <dbReference type="SAM" id="Phobius"/>
    </source>
</evidence>
<evidence type="ECO:0000256" key="13">
    <source>
        <dbReference type="ARBA" id="ARBA00022927"/>
    </source>
</evidence>
<keyword evidence="4" id="KW-0813">Transport</keyword>
<dbReference type="InterPro" id="IPR006703">
    <property type="entry name" value="G_AIG1"/>
</dbReference>
<keyword evidence="8" id="KW-0479">Metal-binding</keyword>
<comment type="cofactor">
    <cofactor evidence="1">
        <name>Mg(2+)</name>
        <dbReference type="ChEBI" id="CHEBI:18420"/>
    </cofactor>
</comment>
<dbReference type="InterPro" id="IPR045058">
    <property type="entry name" value="GIMA/IAN/Toc"/>
</dbReference>
<dbReference type="GO" id="GO:0015031">
    <property type="term" value="P:protein transport"/>
    <property type="evidence" value="ECO:0007669"/>
    <property type="project" value="UniProtKB-KW"/>
</dbReference>
<dbReference type="GO" id="GO:0046872">
    <property type="term" value="F:metal ion binding"/>
    <property type="evidence" value="ECO:0007669"/>
    <property type="project" value="UniProtKB-KW"/>
</dbReference>
<keyword evidence="20" id="KW-1185">Reference proteome</keyword>
<comment type="subcellular location">
    <subcellularLocation>
        <location evidence="2">Membrane</location>
        <topology evidence="2">Single-pass membrane protein</topology>
    </subcellularLocation>
    <subcellularLocation>
        <location evidence="17">Plastid</location>
        <location evidence="17">Chloroplast outer membrane</location>
    </subcellularLocation>
</comment>
<dbReference type="Pfam" id="PF04548">
    <property type="entry name" value="AIG1"/>
    <property type="match status" value="1"/>
</dbReference>
<keyword evidence="15" id="KW-0342">GTP-binding</keyword>
<proteinExistence type="inferred from homology"/>
<evidence type="ECO:0000256" key="12">
    <source>
        <dbReference type="ARBA" id="ARBA00022842"/>
    </source>
</evidence>
<keyword evidence="14 18" id="KW-1133">Transmembrane helix</keyword>
<keyword evidence="7 18" id="KW-0812">Transmembrane</keyword>
<keyword evidence="11" id="KW-1002">Plastid outer membrane</keyword>
<evidence type="ECO:0000259" key="19">
    <source>
        <dbReference type="Pfam" id="PF04548"/>
    </source>
</evidence>
<dbReference type="GO" id="GO:0016787">
    <property type="term" value="F:hydrolase activity"/>
    <property type="evidence" value="ECO:0007669"/>
    <property type="project" value="UniProtKB-KW"/>
</dbReference>
<protein>
    <submittedName>
        <fullName evidence="21">Uncharacterized protein LOC129923327 isoform X1</fullName>
    </submittedName>
</protein>
<comment type="similarity">
    <text evidence="3">Belongs to the TRAFAC class TrmE-Era-EngA-EngB-Septin-like GTPase superfamily. AIG1/Toc34/Toc159-like paraseptin GTPase family. IAN subfamily.</text>
</comment>
<keyword evidence="5" id="KW-0150">Chloroplast</keyword>
<name>A0A9W2Z417_BIOGL</name>
<dbReference type="Proteomes" id="UP001165740">
    <property type="component" value="Chromosome 16"/>
</dbReference>
<reference evidence="21" key="1">
    <citation type="submission" date="2025-08" db="UniProtKB">
        <authorList>
            <consortium name="RefSeq"/>
        </authorList>
    </citation>
    <scope>IDENTIFICATION</scope>
</reference>
<feature type="transmembrane region" description="Helical" evidence="18">
    <location>
        <begin position="225"/>
        <end position="245"/>
    </location>
</feature>